<keyword evidence="2" id="KW-0548">Nucleotidyltransferase</keyword>
<dbReference type="RefSeq" id="WP_005006069.1">
    <property type="nucleotide sequence ID" value="NZ_CP078046.1"/>
</dbReference>
<dbReference type="EMBL" id="KX426227">
    <property type="protein sequence ID" value="APW48759.1"/>
    <property type="molecule type" value="Genomic_DNA"/>
</dbReference>
<keyword evidence="4" id="KW-0067">ATP-binding</keyword>
<evidence type="ECO:0000313" key="11">
    <source>
        <dbReference type="EMBL" id="QXR09137.1"/>
    </source>
</evidence>
<dbReference type="SUPFAM" id="SSF140931">
    <property type="entry name" value="Fic-like"/>
    <property type="match status" value="1"/>
</dbReference>
<keyword evidence="1" id="KW-0808">Transferase</keyword>
<sequence>MDDKLEFYLDAKDILSQPTSCQAQGDYKKALEKEITEHRIAKMEISPLRGNYDLDHLSKIHEKIFEHIYDWAGEVRLDDISKRAIDPNGNYEIGHFLDKNLIPDELNKFSQAVKEKDHLKGLDKDQFVQEFTQLYAKLNEAHPFEEGNGRAAKLMMNQLANDAGYTMVYSKVAVSDWNYAFKRSLTDQELYVGENYENLEPMEQDLSYLLKVMDNIIEPYDLVLKLENTEEQEQEQENDQDKSNDDDSPSYG</sequence>
<evidence type="ECO:0000256" key="6">
    <source>
        <dbReference type="ARBA" id="ARBA00047939"/>
    </source>
</evidence>
<reference evidence="11" key="4">
    <citation type="submission" date="2021-06" db="EMBL/GenBank/DDBJ databases">
        <authorList>
            <person name="Diorio-Toth L."/>
        </authorList>
    </citation>
    <scope>NUCLEOTIDE SEQUENCE</scope>
    <source>
        <strain evidence="11">AL_065</strain>
        <plasmid evidence="11">pAL_065-2</plasmid>
    </source>
</reference>
<dbReference type="EC" id="2.7.7.108" evidence="5"/>
<gene>
    <name evidence="10" type="ORF">BAA96_1p0052</name>
    <name evidence="11" type="ORF">EVX74_016075</name>
</gene>
<protein>
    <recommendedName>
        <fullName evidence="5">protein adenylyltransferase</fullName>
        <ecNumber evidence="5">2.7.7.108</ecNumber>
    </recommendedName>
</protein>
<feature type="domain" description="Fido" evidence="9">
    <location>
        <begin position="52"/>
        <end position="211"/>
    </location>
</feature>
<evidence type="ECO:0000256" key="5">
    <source>
        <dbReference type="ARBA" id="ARBA00034531"/>
    </source>
</evidence>
<organism evidence="10">
    <name type="scientific">Acinetobacter lwoffii</name>
    <dbReference type="NCBI Taxonomy" id="28090"/>
    <lineage>
        <taxon>Bacteria</taxon>
        <taxon>Pseudomonadati</taxon>
        <taxon>Pseudomonadota</taxon>
        <taxon>Gammaproteobacteria</taxon>
        <taxon>Moraxellales</taxon>
        <taxon>Moraxellaceae</taxon>
        <taxon>Acinetobacter</taxon>
    </lineage>
</organism>
<dbReference type="GO" id="GO:0005524">
    <property type="term" value="F:ATP binding"/>
    <property type="evidence" value="ECO:0007669"/>
    <property type="project" value="UniProtKB-KW"/>
</dbReference>
<evidence type="ECO:0000256" key="7">
    <source>
        <dbReference type="ARBA" id="ARBA00048696"/>
    </source>
</evidence>
<evidence type="ECO:0000256" key="3">
    <source>
        <dbReference type="ARBA" id="ARBA00022741"/>
    </source>
</evidence>
<geneLocation type="plasmid" evidence="11 12">
    <name>pAL_065-2</name>
</geneLocation>
<dbReference type="Proteomes" id="UP000293391">
    <property type="component" value="Plasmid pAL_065-2"/>
</dbReference>
<evidence type="ECO:0000259" key="9">
    <source>
        <dbReference type="PROSITE" id="PS51459"/>
    </source>
</evidence>
<feature type="compositionally biased region" description="Acidic residues" evidence="8">
    <location>
        <begin position="229"/>
        <end position="238"/>
    </location>
</feature>
<dbReference type="Pfam" id="PF02661">
    <property type="entry name" value="Fic"/>
    <property type="match status" value="1"/>
</dbReference>
<dbReference type="PANTHER" id="PTHR39560:SF1">
    <property type="entry name" value="PROTEIN ADENYLYLTRANSFERASE FIC-RELATED"/>
    <property type="match status" value="1"/>
</dbReference>
<keyword evidence="10" id="KW-0614">Plasmid</keyword>
<dbReference type="PANTHER" id="PTHR39560">
    <property type="entry name" value="PROTEIN ADENYLYLTRANSFERASE FIC-RELATED"/>
    <property type="match status" value="1"/>
</dbReference>
<feature type="region of interest" description="Disordered" evidence="8">
    <location>
        <begin position="227"/>
        <end position="252"/>
    </location>
</feature>
<dbReference type="GO" id="GO:0070733">
    <property type="term" value="F:AMPylase activity"/>
    <property type="evidence" value="ECO:0007669"/>
    <property type="project" value="UniProtKB-EC"/>
</dbReference>
<evidence type="ECO:0000256" key="1">
    <source>
        <dbReference type="ARBA" id="ARBA00022679"/>
    </source>
</evidence>
<dbReference type="Gene3D" id="1.10.3290.10">
    <property type="entry name" value="Fido-like domain"/>
    <property type="match status" value="1"/>
</dbReference>
<dbReference type="PROSITE" id="PS51459">
    <property type="entry name" value="FIDO"/>
    <property type="match status" value="1"/>
</dbReference>
<keyword evidence="3" id="KW-0547">Nucleotide-binding</keyword>
<geneLocation type="plasmid" evidence="10">
    <name>pALWED1.1</name>
</geneLocation>
<name>A0A1P8KGF6_ACILW</name>
<reference evidence="11" key="2">
    <citation type="submission" date="2018-10" db="EMBL/GenBank/DDBJ databases">
        <authorList>
            <person name="D'Souza A.W."/>
            <person name="Potter R.F."/>
            <person name="Wallace M."/>
            <person name="Shupe A."/>
            <person name="Patel S."/>
            <person name="Sun S."/>
            <person name="Gul D."/>
            <person name="Kwon J.H."/>
            <person name="Andleeb S."/>
            <person name="Burnham C.-A.D."/>
            <person name="Dantas G."/>
        </authorList>
    </citation>
    <scope>NUCLEOTIDE SEQUENCE</scope>
    <source>
        <strain evidence="11">AL_065</strain>
        <plasmid evidence="11">pAL_065-2</plasmid>
    </source>
</reference>
<dbReference type="EMBL" id="CP078046">
    <property type="protein sequence ID" value="QXR09137.1"/>
    <property type="molecule type" value="Genomic_DNA"/>
</dbReference>
<accession>A0A1P8KGF6</accession>
<reference evidence="11" key="3">
    <citation type="journal article" date="2019" name="Nat. Commun.">
        <title>Spatiotemporal dynamics of multidrug resistant bacteria on intensive care unit surfaces.</title>
        <authorList>
            <person name="D'Souza A.W."/>
            <person name="Potter R.F."/>
            <person name="Wallace M."/>
            <person name="Shupe A."/>
            <person name="Patel S."/>
            <person name="Sun X."/>
            <person name="Gul D."/>
            <person name="Kwon J.H."/>
            <person name="Andleeb S."/>
            <person name="Burnham C.D."/>
            <person name="Dantas G."/>
        </authorList>
    </citation>
    <scope>NUCLEOTIDE SEQUENCE</scope>
    <source>
        <strain evidence="11">AL_065</strain>
    </source>
</reference>
<evidence type="ECO:0000313" key="12">
    <source>
        <dbReference type="Proteomes" id="UP000293391"/>
    </source>
</evidence>
<dbReference type="GO" id="GO:0051302">
    <property type="term" value="P:regulation of cell division"/>
    <property type="evidence" value="ECO:0007669"/>
    <property type="project" value="TreeGrafter"/>
</dbReference>
<evidence type="ECO:0000256" key="2">
    <source>
        <dbReference type="ARBA" id="ARBA00022695"/>
    </source>
</evidence>
<dbReference type="InterPro" id="IPR003812">
    <property type="entry name" value="Fido"/>
</dbReference>
<evidence type="ECO:0000256" key="4">
    <source>
        <dbReference type="ARBA" id="ARBA00022840"/>
    </source>
</evidence>
<dbReference type="AlphaFoldDB" id="A0A1P8KGF6"/>
<reference evidence="10" key="1">
    <citation type="journal article" date="2016" name="Biomed. Res. Int.">
        <title>Resistance of Permafrost and Modern Acinetobacter lwoffii Strains to Heavy Metals and Arsenic Revealed by Genome Analysis.</title>
        <authorList>
            <person name="Mindlin S."/>
            <person name="Petrenko A."/>
            <person name="Kurakov A."/>
            <person name="Beletsky A."/>
            <person name="Mardanov A."/>
            <person name="Petrova M."/>
        </authorList>
    </citation>
    <scope>NUCLEOTIDE SEQUENCE</scope>
    <source>
        <strain evidence="10">ED23-35</strain>
        <plasmid evidence="10">pALWED1.1</plasmid>
    </source>
</reference>
<evidence type="ECO:0000313" key="10">
    <source>
        <dbReference type="EMBL" id="APW48759.1"/>
    </source>
</evidence>
<dbReference type="InterPro" id="IPR036597">
    <property type="entry name" value="Fido-like_dom_sf"/>
</dbReference>
<comment type="catalytic activity">
    <reaction evidence="6">
        <text>L-threonyl-[protein] + ATP = 3-O-(5'-adenylyl)-L-threonyl-[protein] + diphosphate</text>
        <dbReference type="Rhea" id="RHEA:54292"/>
        <dbReference type="Rhea" id="RHEA-COMP:11060"/>
        <dbReference type="Rhea" id="RHEA-COMP:13847"/>
        <dbReference type="ChEBI" id="CHEBI:30013"/>
        <dbReference type="ChEBI" id="CHEBI:30616"/>
        <dbReference type="ChEBI" id="CHEBI:33019"/>
        <dbReference type="ChEBI" id="CHEBI:138113"/>
        <dbReference type="EC" id="2.7.7.108"/>
    </reaction>
</comment>
<comment type="catalytic activity">
    <reaction evidence="7">
        <text>L-tyrosyl-[protein] + ATP = O-(5'-adenylyl)-L-tyrosyl-[protein] + diphosphate</text>
        <dbReference type="Rhea" id="RHEA:54288"/>
        <dbReference type="Rhea" id="RHEA-COMP:10136"/>
        <dbReference type="Rhea" id="RHEA-COMP:13846"/>
        <dbReference type="ChEBI" id="CHEBI:30616"/>
        <dbReference type="ChEBI" id="CHEBI:33019"/>
        <dbReference type="ChEBI" id="CHEBI:46858"/>
        <dbReference type="ChEBI" id="CHEBI:83624"/>
        <dbReference type="EC" id="2.7.7.108"/>
    </reaction>
</comment>
<evidence type="ECO:0000256" key="8">
    <source>
        <dbReference type="SAM" id="MobiDB-lite"/>
    </source>
</evidence>
<proteinExistence type="predicted"/>